<keyword evidence="6 12" id="KW-0378">Hydrolase</keyword>
<dbReference type="EMBL" id="CP061839">
    <property type="protein sequence ID" value="QOW61166.1"/>
    <property type="molecule type" value="Genomic_DNA"/>
</dbReference>
<dbReference type="Proteomes" id="UP000593915">
    <property type="component" value="Chromosome"/>
</dbReference>
<dbReference type="InterPro" id="IPR050582">
    <property type="entry name" value="HAD-like_SerB"/>
</dbReference>
<feature type="signal peptide" evidence="11">
    <location>
        <begin position="1"/>
        <end position="26"/>
    </location>
</feature>
<proteinExistence type="predicted"/>
<keyword evidence="4" id="KW-0028">Amino-acid biosynthesis</keyword>
<keyword evidence="7" id="KW-0460">Magnesium</keyword>
<dbReference type="PANTHER" id="PTHR43344:SF2">
    <property type="entry name" value="PHOSPHOSERINE PHOSPHATASE"/>
    <property type="match status" value="1"/>
</dbReference>
<evidence type="ECO:0000313" key="13">
    <source>
        <dbReference type="Proteomes" id="UP000593915"/>
    </source>
</evidence>
<dbReference type="EC" id="3.1.3.3" evidence="3"/>
<feature type="chain" id="PRO_5033002908" description="phosphoserine phosphatase" evidence="11">
    <location>
        <begin position="27"/>
        <end position="430"/>
    </location>
</feature>
<dbReference type="PANTHER" id="PTHR43344">
    <property type="entry name" value="PHOSPHOSERINE PHOSPHATASE"/>
    <property type="match status" value="1"/>
</dbReference>
<evidence type="ECO:0000256" key="3">
    <source>
        <dbReference type="ARBA" id="ARBA00012640"/>
    </source>
</evidence>
<dbReference type="InterPro" id="IPR036412">
    <property type="entry name" value="HAD-like_sf"/>
</dbReference>
<dbReference type="Gene3D" id="3.40.50.1000">
    <property type="entry name" value="HAD superfamily/HAD-like"/>
    <property type="match status" value="1"/>
</dbReference>
<dbReference type="SUPFAM" id="SSF56784">
    <property type="entry name" value="HAD-like"/>
    <property type="match status" value="1"/>
</dbReference>
<evidence type="ECO:0000313" key="12">
    <source>
        <dbReference type="EMBL" id="QOW61166.1"/>
    </source>
</evidence>
<comment type="pathway">
    <text evidence="2">Amino-acid biosynthesis; L-serine biosynthesis; L-serine from 3-phospho-D-glycerate: step 3/3.</text>
</comment>
<keyword evidence="5" id="KW-0479">Metal-binding</keyword>
<dbReference type="PROSITE" id="PS51257">
    <property type="entry name" value="PROKAR_LIPOPROTEIN"/>
    <property type="match status" value="1"/>
</dbReference>
<dbReference type="GO" id="GO:0006564">
    <property type="term" value="P:L-serine biosynthetic process"/>
    <property type="evidence" value="ECO:0007669"/>
    <property type="project" value="UniProtKB-KW"/>
</dbReference>
<reference evidence="12 13" key="1">
    <citation type="submission" date="2020-09" db="EMBL/GenBank/DDBJ databases">
        <title>Characterization of Treponema spp. from bovine digital dermatitis in Korea.</title>
        <authorList>
            <person name="Espiritu H.M."/>
            <person name="Cho Y.I."/>
            <person name="Mamuad L."/>
        </authorList>
    </citation>
    <scope>NUCLEOTIDE SEQUENCE [LARGE SCALE GENOMIC DNA]</scope>
    <source>
        <strain evidence="12 13">KS1</strain>
    </source>
</reference>
<comment type="catalytic activity">
    <reaction evidence="9">
        <text>O-phospho-L-serine + H2O = L-serine + phosphate</text>
        <dbReference type="Rhea" id="RHEA:21208"/>
        <dbReference type="ChEBI" id="CHEBI:15377"/>
        <dbReference type="ChEBI" id="CHEBI:33384"/>
        <dbReference type="ChEBI" id="CHEBI:43474"/>
        <dbReference type="ChEBI" id="CHEBI:57524"/>
        <dbReference type="EC" id="3.1.3.3"/>
    </reaction>
</comment>
<accession>A0A7S6WPZ1</accession>
<dbReference type="Pfam" id="PF12710">
    <property type="entry name" value="HAD"/>
    <property type="match status" value="1"/>
</dbReference>
<evidence type="ECO:0000256" key="5">
    <source>
        <dbReference type="ARBA" id="ARBA00022723"/>
    </source>
</evidence>
<evidence type="ECO:0000256" key="7">
    <source>
        <dbReference type="ARBA" id="ARBA00022842"/>
    </source>
</evidence>
<evidence type="ECO:0000256" key="10">
    <source>
        <dbReference type="ARBA" id="ARBA00048523"/>
    </source>
</evidence>
<evidence type="ECO:0000256" key="6">
    <source>
        <dbReference type="ARBA" id="ARBA00022801"/>
    </source>
</evidence>
<evidence type="ECO:0000256" key="9">
    <source>
        <dbReference type="ARBA" id="ARBA00048138"/>
    </source>
</evidence>
<evidence type="ECO:0000256" key="1">
    <source>
        <dbReference type="ARBA" id="ARBA00001946"/>
    </source>
</evidence>
<dbReference type="GO" id="GO:0005737">
    <property type="term" value="C:cytoplasm"/>
    <property type="evidence" value="ECO:0007669"/>
    <property type="project" value="TreeGrafter"/>
</dbReference>
<comment type="cofactor">
    <cofactor evidence="1">
        <name>Mg(2+)</name>
        <dbReference type="ChEBI" id="CHEBI:18420"/>
    </cofactor>
</comment>
<evidence type="ECO:0000256" key="4">
    <source>
        <dbReference type="ARBA" id="ARBA00022605"/>
    </source>
</evidence>
<name>A0A7S6WPZ1_9SPIR</name>
<dbReference type="GO" id="GO:0000287">
    <property type="term" value="F:magnesium ion binding"/>
    <property type="evidence" value="ECO:0007669"/>
    <property type="project" value="TreeGrafter"/>
</dbReference>
<keyword evidence="8" id="KW-0718">Serine biosynthesis</keyword>
<gene>
    <name evidence="12" type="ORF">IFE08_01795</name>
</gene>
<keyword evidence="11" id="KW-0732">Signal</keyword>
<dbReference type="Gene3D" id="1.20.1440.320">
    <property type="match status" value="1"/>
</dbReference>
<dbReference type="GO" id="GO:0036424">
    <property type="term" value="F:L-phosphoserine phosphatase activity"/>
    <property type="evidence" value="ECO:0007669"/>
    <property type="project" value="TreeGrafter"/>
</dbReference>
<evidence type="ECO:0000256" key="11">
    <source>
        <dbReference type="SAM" id="SignalP"/>
    </source>
</evidence>
<evidence type="ECO:0000256" key="8">
    <source>
        <dbReference type="ARBA" id="ARBA00023299"/>
    </source>
</evidence>
<sequence>MKPITLKKNSILKVLIAALSFAIIIACTTTPSVTENNSVEVLLSKGNWEAGNRSRLIKLINDNTDKNAYAVFDWDFTCIFQDTQESLFRYQIDNLLFKMTPEEFHTAIRVDVPKDNFNSDYVNTDGGVINIETIGADLDADYAYLYKNFSGMKGTKSLEEIKKTEEFKDFRGKLAFLYEAIGGTFSAEIAYPWVLYLFTGMTVDEVNKITEEANDAALKLPIDRYTIESSDTLKGKAGKVSLSGYKQGLRTQPETKNLMQALRAKGIEVYICSASLEDVVRVFASNPKYGYNVKPENVIGMRLEKDANGKYMPVYKKDYPQTQATGKTAAIKKEIAVKYNGKGPIFVAGDSNGDYDMAVDFVETQLVLIMNRIRKSSDRISKLSKLAVEETGKKDARAILQGRNENEGIFIPSQGSYPFGKKELQVLSTK</sequence>
<protein>
    <recommendedName>
        <fullName evidence="3">phosphoserine phosphatase</fullName>
        <ecNumber evidence="3">3.1.3.3</ecNumber>
    </recommendedName>
</protein>
<organism evidence="12 13">
    <name type="scientific">Treponema pedis</name>
    <dbReference type="NCBI Taxonomy" id="409322"/>
    <lineage>
        <taxon>Bacteria</taxon>
        <taxon>Pseudomonadati</taxon>
        <taxon>Spirochaetota</taxon>
        <taxon>Spirochaetia</taxon>
        <taxon>Spirochaetales</taxon>
        <taxon>Treponemataceae</taxon>
        <taxon>Treponema</taxon>
    </lineage>
</organism>
<dbReference type="RefSeq" id="WP_194076621.1">
    <property type="nucleotide sequence ID" value="NZ_CP061839.1"/>
</dbReference>
<comment type="catalytic activity">
    <reaction evidence="10">
        <text>O-phospho-D-serine + H2O = D-serine + phosphate</text>
        <dbReference type="Rhea" id="RHEA:24873"/>
        <dbReference type="ChEBI" id="CHEBI:15377"/>
        <dbReference type="ChEBI" id="CHEBI:35247"/>
        <dbReference type="ChEBI" id="CHEBI:43474"/>
        <dbReference type="ChEBI" id="CHEBI:58680"/>
        <dbReference type="EC" id="3.1.3.3"/>
    </reaction>
</comment>
<dbReference type="AlphaFoldDB" id="A0A7S6WPZ1"/>
<dbReference type="InterPro" id="IPR023214">
    <property type="entry name" value="HAD_sf"/>
</dbReference>
<evidence type="ECO:0000256" key="2">
    <source>
        <dbReference type="ARBA" id="ARBA00005135"/>
    </source>
</evidence>